<dbReference type="GO" id="GO:0016832">
    <property type="term" value="F:aldehyde-lyase activity"/>
    <property type="evidence" value="ECO:0007669"/>
    <property type="project" value="InterPro"/>
</dbReference>
<dbReference type="GO" id="GO:0005975">
    <property type="term" value="P:carbohydrate metabolic process"/>
    <property type="evidence" value="ECO:0007669"/>
    <property type="project" value="InterPro"/>
</dbReference>
<name>A0AAN7VQM1_9PEZI</name>
<dbReference type="InterPro" id="IPR046366">
    <property type="entry name" value="MPAB"/>
</dbReference>
<dbReference type="InterPro" id="IPR000771">
    <property type="entry name" value="FBA_II"/>
</dbReference>
<comment type="caution">
    <text evidence="2">The sequence shown here is derived from an EMBL/GenBank/DDBJ whole genome shotgun (WGS) entry which is preliminary data.</text>
</comment>
<feature type="transmembrane region" description="Helical" evidence="1">
    <location>
        <begin position="361"/>
        <end position="380"/>
    </location>
</feature>
<evidence type="ECO:0000256" key="1">
    <source>
        <dbReference type="SAM" id="Phobius"/>
    </source>
</evidence>
<dbReference type="SUPFAM" id="SSF51569">
    <property type="entry name" value="Aldolase"/>
    <property type="match status" value="1"/>
</dbReference>
<accession>A0AAN7VQM1</accession>
<gene>
    <name evidence="2" type="ORF">LTR97_008049</name>
</gene>
<organism evidence="2 3">
    <name type="scientific">Elasticomyces elasticus</name>
    <dbReference type="NCBI Taxonomy" id="574655"/>
    <lineage>
        <taxon>Eukaryota</taxon>
        <taxon>Fungi</taxon>
        <taxon>Dikarya</taxon>
        <taxon>Ascomycota</taxon>
        <taxon>Pezizomycotina</taxon>
        <taxon>Dothideomycetes</taxon>
        <taxon>Dothideomycetidae</taxon>
        <taxon>Mycosphaerellales</taxon>
        <taxon>Teratosphaeriaceae</taxon>
        <taxon>Elasticomyces</taxon>
    </lineage>
</organism>
<keyword evidence="1" id="KW-1133">Transmembrane helix</keyword>
<protein>
    <recommendedName>
        <fullName evidence="4">Fructose-bisphosphate aldolase</fullName>
    </recommendedName>
</protein>
<feature type="transmembrane region" description="Helical" evidence="1">
    <location>
        <begin position="298"/>
        <end position="319"/>
    </location>
</feature>
<dbReference type="CDD" id="cd00947">
    <property type="entry name" value="TBP_aldolase_IIB"/>
    <property type="match status" value="1"/>
</dbReference>
<dbReference type="Proteomes" id="UP001310594">
    <property type="component" value="Unassembled WGS sequence"/>
</dbReference>
<dbReference type="GO" id="GO:0016491">
    <property type="term" value="F:oxidoreductase activity"/>
    <property type="evidence" value="ECO:0007669"/>
    <property type="project" value="InterPro"/>
</dbReference>
<keyword evidence="1" id="KW-0812">Transmembrane</keyword>
<dbReference type="AlphaFoldDB" id="A0AAN7VQM1"/>
<sequence>MGSLPDLTQNKTVRILEDAERHGYGVIASIVYNVEHILGVVKAAENKRSPLIIQVFPWQVKFSDGLLVRTAADAASRASVPIAIHLDHCQDEALVKLAAETLPFDSIMVDMSHHEKAENLAKTKELVSYCHARGIATEAEPGRIEGGEDGVADTADMEGVLTTPEEVEEFIATGVDFLAPAVGNVHGEYGPKGPNLDFARLEKIRKQANGRVRIVLHGTNGFPDDVTRACITKGVSKINVNKLVLEDWNTHMRENASQMLLTQFMEEGVKHVVAMQEHQMDTRMSNVSLHHSFSPSEMAHVIVGSPAILLCAAMLYLALVRTLRYNRSNAVKREYPTRESYRNMTLEEAWKIQSRLAEVEFPTVFSSSVFFALFKVFLAIDQVEYRLTHHQTYGIPSVSRLLAATGQLTNVRTASKRAADTGVILTEVLLHHPSDPRAIDGIARMSFLHERYRRTGKISDEDMLYTLSLFVLEPVRWTKRIDWREVNEVERCAMGTYWCWLGEAMDIPYTALKSHGSGGWANGLHFLDELEEWSLGYEVGNMVSAETNKAVAKHTVDIALFNIPKVLHAVSFDLVSCLLEPRLRTAIMFERPSLLASLALKVIVALRKLLVRHFFLPRPYFLRKRWFSDELNADGRFNFEQYIAHPSYIRPTFYKRWSLNSWLIRMVGGSVPGDQGAEYCPQGYIITELGPDDMRGKGEHDMQATRDRLSRNGRIDCPFDRW</sequence>
<evidence type="ECO:0000313" key="3">
    <source>
        <dbReference type="Proteomes" id="UP001310594"/>
    </source>
</evidence>
<dbReference type="Gene3D" id="3.20.20.70">
    <property type="entry name" value="Aldolase class I"/>
    <property type="match status" value="1"/>
</dbReference>
<dbReference type="GO" id="GO:0008270">
    <property type="term" value="F:zinc ion binding"/>
    <property type="evidence" value="ECO:0007669"/>
    <property type="project" value="InterPro"/>
</dbReference>
<evidence type="ECO:0008006" key="4">
    <source>
        <dbReference type="Google" id="ProtNLM"/>
    </source>
</evidence>
<dbReference type="PANTHER" id="PTHR36124:SF4">
    <property type="entry name" value="ER-BOUND OXYGENASE MPAB_MPAB'_RUBBER OXYGENASE CATALYTIC DOMAIN-CONTAINING PROTEIN"/>
    <property type="match status" value="1"/>
</dbReference>
<dbReference type="EMBL" id="JAVRQU010000012">
    <property type="protein sequence ID" value="KAK5696745.1"/>
    <property type="molecule type" value="Genomic_DNA"/>
</dbReference>
<dbReference type="InterPro" id="IPR013785">
    <property type="entry name" value="Aldolase_TIM"/>
</dbReference>
<keyword evidence="1" id="KW-0472">Membrane</keyword>
<dbReference type="PANTHER" id="PTHR36124">
    <property type="match status" value="1"/>
</dbReference>
<reference evidence="2" key="1">
    <citation type="submission" date="2023-08" db="EMBL/GenBank/DDBJ databases">
        <title>Black Yeasts Isolated from many extreme environments.</title>
        <authorList>
            <person name="Coleine C."/>
            <person name="Stajich J.E."/>
            <person name="Selbmann L."/>
        </authorList>
    </citation>
    <scope>NUCLEOTIDE SEQUENCE</scope>
    <source>
        <strain evidence="2">CCFEE 5810</strain>
    </source>
</reference>
<proteinExistence type="predicted"/>
<dbReference type="Pfam" id="PF01116">
    <property type="entry name" value="F_bP_aldolase"/>
    <property type="match status" value="1"/>
</dbReference>
<evidence type="ECO:0000313" key="2">
    <source>
        <dbReference type="EMBL" id="KAK5696745.1"/>
    </source>
</evidence>